<evidence type="ECO:0000256" key="2">
    <source>
        <dbReference type="SAM" id="Phobius"/>
    </source>
</evidence>
<protein>
    <submittedName>
        <fullName evidence="3">Uncharacterized protein</fullName>
    </submittedName>
</protein>
<keyword evidence="4" id="KW-1185">Reference proteome</keyword>
<comment type="caution">
    <text evidence="3">The sequence shown here is derived from an EMBL/GenBank/DDBJ whole genome shotgun (WGS) entry which is preliminary data.</text>
</comment>
<keyword evidence="2" id="KW-1133">Transmembrane helix</keyword>
<organism evidence="3 4">
    <name type="scientific">Apiospora arundinis</name>
    <dbReference type="NCBI Taxonomy" id="335852"/>
    <lineage>
        <taxon>Eukaryota</taxon>
        <taxon>Fungi</taxon>
        <taxon>Dikarya</taxon>
        <taxon>Ascomycota</taxon>
        <taxon>Pezizomycotina</taxon>
        <taxon>Sordariomycetes</taxon>
        <taxon>Xylariomycetidae</taxon>
        <taxon>Amphisphaeriales</taxon>
        <taxon>Apiosporaceae</taxon>
        <taxon>Apiospora</taxon>
    </lineage>
</organism>
<keyword evidence="2" id="KW-0472">Membrane</keyword>
<reference evidence="3 4" key="1">
    <citation type="journal article" date="2024" name="IMA Fungus">
        <title>Apiospora arundinis, a panoply of carbohydrate-active enzymes and secondary metabolites.</title>
        <authorList>
            <person name="Sorensen T."/>
            <person name="Petersen C."/>
            <person name="Muurmann A.T."/>
            <person name="Christiansen J.V."/>
            <person name="Brundto M.L."/>
            <person name="Overgaard C.K."/>
            <person name="Boysen A.T."/>
            <person name="Wollenberg R.D."/>
            <person name="Larsen T.O."/>
            <person name="Sorensen J.L."/>
            <person name="Nielsen K.L."/>
            <person name="Sondergaard T.E."/>
        </authorList>
    </citation>
    <scope>NUCLEOTIDE SEQUENCE [LARGE SCALE GENOMIC DNA]</scope>
    <source>
        <strain evidence="3 4">AAU 773</strain>
    </source>
</reference>
<dbReference type="Proteomes" id="UP001390339">
    <property type="component" value="Unassembled WGS sequence"/>
</dbReference>
<feature type="region of interest" description="Disordered" evidence="1">
    <location>
        <begin position="109"/>
        <end position="138"/>
    </location>
</feature>
<feature type="compositionally biased region" description="Low complexity" evidence="1">
    <location>
        <begin position="117"/>
        <end position="135"/>
    </location>
</feature>
<feature type="transmembrane region" description="Helical" evidence="2">
    <location>
        <begin position="24"/>
        <end position="46"/>
    </location>
</feature>
<feature type="transmembrane region" description="Helical" evidence="2">
    <location>
        <begin position="175"/>
        <end position="194"/>
    </location>
</feature>
<gene>
    <name evidence="3" type="ORF">PGQ11_014940</name>
</gene>
<dbReference type="EMBL" id="JAPCWZ010000010">
    <property type="protein sequence ID" value="KAK8848460.1"/>
    <property type="molecule type" value="Genomic_DNA"/>
</dbReference>
<name>A0ABR2HKJ4_9PEZI</name>
<keyword evidence="2" id="KW-0812">Transmembrane</keyword>
<evidence type="ECO:0000313" key="4">
    <source>
        <dbReference type="Proteomes" id="UP001390339"/>
    </source>
</evidence>
<evidence type="ECO:0000313" key="3">
    <source>
        <dbReference type="EMBL" id="KAK8848460.1"/>
    </source>
</evidence>
<accession>A0ABR2HKJ4</accession>
<sequence>MVVNTLCYNGFINGQPGTDGGLRIFLVGVYAAASIGHIVYTGALLCQSYTALARQACWIVLSRNFVFSHLVEYIPWSKDPAIVELNLRSFQFELSGELKPSKTLKITKSGSDAQAEGSNNAAPKGAAPGPASTSPVQFTQSTEAAESKACAYIEALRKKDVTALEKTADGCLEKVLANVVVLLGVCLAATLAPWTRATTATTESTAAQLGSYALLASLAAGATAMLSSATHLANAAGFMDNLALYPETIIRLRESGHWQGFKGIDFIMEAFRDFKSRNVALLDPKVKKTLIGGKDVTLWDVIRMGDKTRRFLVFLFGPAVALLPGRWGIGDLVNFQSDVRSGSVSGSLGNSGVIKTVEYHPLKGLPYGSLSSTA</sequence>
<evidence type="ECO:0000256" key="1">
    <source>
        <dbReference type="SAM" id="MobiDB-lite"/>
    </source>
</evidence>
<feature type="transmembrane region" description="Helical" evidence="2">
    <location>
        <begin position="311"/>
        <end position="329"/>
    </location>
</feature>
<feature type="transmembrane region" description="Helical" evidence="2">
    <location>
        <begin position="206"/>
        <end position="226"/>
    </location>
</feature>
<proteinExistence type="predicted"/>